<reference evidence="2" key="1">
    <citation type="submission" date="2009-10" db="EMBL/GenBank/DDBJ databases">
        <title>Diversity of trophic interactions inside an arsenic-rich microbial ecosystem.</title>
        <authorList>
            <person name="Bertin P.N."/>
            <person name="Heinrich-Salmeron A."/>
            <person name="Pelletier E."/>
            <person name="Goulhen-Chollet F."/>
            <person name="Arsene-Ploetze F."/>
            <person name="Gallien S."/>
            <person name="Calteau A."/>
            <person name="Vallenet D."/>
            <person name="Casiot C."/>
            <person name="Chane-Woon-Ming B."/>
            <person name="Giloteaux L."/>
            <person name="Barakat M."/>
            <person name="Bonnefoy V."/>
            <person name="Bruneel O."/>
            <person name="Chandler M."/>
            <person name="Cleiss J."/>
            <person name="Duran R."/>
            <person name="Elbaz-Poulichet F."/>
            <person name="Fonknechten N."/>
            <person name="Lauga B."/>
            <person name="Mornico D."/>
            <person name="Ortet P."/>
            <person name="Schaeffer C."/>
            <person name="Siguier P."/>
            <person name="Alexander Thil Smith A."/>
            <person name="Van Dorsselaer A."/>
            <person name="Weissenbach J."/>
            <person name="Medigue C."/>
            <person name="Le Paslier D."/>
        </authorList>
    </citation>
    <scope>NUCLEOTIDE SEQUENCE</scope>
</reference>
<accession>E6PE76</accession>
<dbReference type="GO" id="GO:0006355">
    <property type="term" value="P:regulation of DNA-templated transcription"/>
    <property type="evidence" value="ECO:0007669"/>
    <property type="project" value="InterPro"/>
</dbReference>
<dbReference type="InterPro" id="IPR005158">
    <property type="entry name" value="BTAD"/>
</dbReference>
<evidence type="ECO:0000259" key="1">
    <source>
        <dbReference type="SMART" id="SM01043"/>
    </source>
</evidence>
<dbReference type="AlphaFoldDB" id="E6PE76"/>
<protein>
    <recommendedName>
        <fullName evidence="1">Bacterial transcriptional activator domain-containing protein</fullName>
    </recommendedName>
</protein>
<dbReference type="Gene3D" id="1.25.40.10">
    <property type="entry name" value="Tetratricopeptide repeat domain"/>
    <property type="match status" value="1"/>
</dbReference>
<dbReference type="Pfam" id="PF03704">
    <property type="entry name" value="BTAD"/>
    <property type="match status" value="1"/>
</dbReference>
<dbReference type="InterPro" id="IPR011990">
    <property type="entry name" value="TPR-like_helical_dom_sf"/>
</dbReference>
<dbReference type="InterPro" id="IPR016032">
    <property type="entry name" value="Sig_transdc_resp-reg_C-effctor"/>
</dbReference>
<gene>
    <name evidence="2" type="ORF">CARN1_0392</name>
</gene>
<dbReference type="GO" id="GO:0003677">
    <property type="term" value="F:DNA binding"/>
    <property type="evidence" value="ECO:0007669"/>
    <property type="project" value="InterPro"/>
</dbReference>
<feature type="domain" description="Bacterial transcriptional activator" evidence="1">
    <location>
        <begin position="111"/>
        <end position="249"/>
    </location>
</feature>
<name>E6PE76_9ZZZZ</name>
<sequence length="250" mass="27352">MDVFAKRFAILAPEEKGDEGTCSIDIVRGSVGSRDGSRLHAAEGTLALLALLVTEGGTIQRERAIDVLWPNLDPFAASNALKACLHRARRQLGDSGAIELRDGELRLGGMFRSNLPDILSLAESGDPSRDAEHMMAVLHSIAGESWSWAPWEWFQKHVRRMREAARSMGAALLTAEMEANEFPAAMATARAMVDLEPFDELPRSAIVRAHLAMGNTPLAIDELRRYEELLKDELGVELPSELTALLKLAG</sequence>
<organism evidence="2">
    <name type="scientific">mine drainage metagenome</name>
    <dbReference type="NCBI Taxonomy" id="410659"/>
    <lineage>
        <taxon>unclassified sequences</taxon>
        <taxon>metagenomes</taxon>
        <taxon>ecological metagenomes</taxon>
    </lineage>
</organism>
<dbReference type="SUPFAM" id="SSF48452">
    <property type="entry name" value="TPR-like"/>
    <property type="match status" value="1"/>
</dbReference>
<dbReference type="InterPro" id="IPR036388">
    <property type="entry name" value="WH-like_DNA-bd_sf"/>
</dbReference>
<dbReference type="EMBL" id="CABL01000003">
    <property type="protein sequence ID" value="CBH74761.1"/>
    <property type="molecule type" value="Genomic_DNA"/>
</dbReference>
<comment type="caution">
    <text evidence="2">The sequence shown here is derived from an EMBL/GenBank/DDBJ whole genome shotgun (WGS) entry which is preliminary data.</text>
</comment>
<evidence type="ECO:0000313" key="2">
    <source>
        <dbReference type="EMBL" id="CBH74761.1"/>
    </source>
</evidence>
<dbReference type="Gene3D" id="1.10.10.10">
    <property type="entry name" value="Winged helix-like DNA-binding domain superfamily/Winged helix DNA-binding domain"/>
    <property type="match status" value="1"/>
</dbReference>
<dbReference type="PANTHER" id="PTHR35807">
    <property type="entry name" value="TRANSCRIPTIONAL REGULATOR REDD-RELATED"/>
    <property type="match status" value="1"/>
</dbReference>
<proteinExistence type="predicted"/>
<dbReference type="SMART" id="SM01043">
    <property type="entry name" value="BTAD"/>
    <property type="match status" value="1"/>
</dbReference>
<dbReference type="InterPro" id="IPR051677">
    <property type="entry name" value="AfsR-DnrI-RedD_regulator"/>
</dbReference>
<dbReference type="SUPFAM" id="SSF46894">
    <property type="entry name" value="C-terminal effector domain of the bipartite response regulators"/>
    <property type="match status" value="1"/>
</dbReference>